<feature type="transmembrane region" description="Helical" evidence="2">
    <location>
        <begin position="41"/>
        <end position="63"/>
    </location>
</feature>
<evidence type="ECO:0000313" key="3">
    <source>
        <dbReference type="EMBL" id="OLP98511.1"/>
    </source>
</evidence>
<keyword evidence="4" id="KW-1185">Reference proteome</keyword>
<feature type="compositionally biased region" description="Low complexity" evidence="1">
    <location>
        <begin position="294"/>
        <end position="309"/>
    </location>
</feature>
<dbReference type="OrthoDB" id="10337036at2759"/>
<evidence type="ECO:0000256" key="2">
    <source>
        <dbReference type="SAM" id="Phobius"/>
    </source>
</evidence>
<protein>
    <submittedName>
        <fullName evidence="3">Uncharacterized protein</fullName>
    </submittedName>
</protein>
<keyword evidence="2" id="KW-1133">Transmembrane helix</keyword>
<feature type="compositionally biased region" description="Low complexity" evidence="1">
    <location>
        <begin position="184"/>
        <end position="205"/>
    </location>
</feature>
<keyword evidence="2" id="KW-0472">Membrane</keyword>
<evidence type="ECO:0000256" key="1">
    <source>
        <dbReference type="SAM" id="MobiDB-lite"/>
    </source>
</evidence>
<accession>A0A1Q9DTN6</accession>
<name>A0A1Q9DTN6_SYMMI</name>
<proteinExistence type="predicted"/>
<feature type="transmembrane region" description="Helical" evidence="2">
    <location>
        <begin position="6"/>
        <end position="29"/>
    </location>
</feature>
<reference evidence="3 4" key="1">
    <citation type="submission" date="2016-02" db="EMBL/GenBank/DDBJ databases">
        <title>Genome analysis of coral dinoflagellate symbionts highlights evolutionary adaptations to a symbiotic lifestyle.</title>
        <authorList>
            <person name="Aranda M."/>
            <person name="Li Y."/>
            <person name="Liew Y.J."/>
            <person name="Baumgarten S."/>
            <person name="Simakov O."/>
            <person name="Wilson M."/>
            <person name="Piel J."/>
            <person name="Ashoor H."/>
            <person name="Bougouffa S."/>
            <person name="Bajic V.B."/>
            <person name="Ryu T."/>
            <person name="Ravasi T."/>
            <person name="Bayer T."/>
            <person name="Micklem G."/>
            <person name="Kim H."/>
            <person name="Bhak J."/>
            <person name="Lajeunesse T.C."/>
            <person name="Voolstra C.R."/>
        </authorList>
    </citation>
    <scope>NUCLEOTIDE SEQUENCE [LARGE SCALE GENOMIC DNA]</scope>
    <source>
        <strain evidence="3 4">CCMP2467</strain>
    </source>
</reference>
<comment type="caution">
    <text evidence="3">The sequence shown here is derived from an EMBL/GenBank/DDBJ whole genome shotgun (WGS) entry which is preliminary data.</text>
</comment>
<dbReference type="AlphaFoldDB" id="A0A1Q9DTN6"/>
<feature type="compositionally biased region" description="Polar residues" evidence="1">
    <location>
        <begin position="219"/>
        <end position="230"/>
    </location>
</feature>
<gene>
    <name evidence="3" type="ORF">AK812_SmicGene19026</name>
</gene>
<feature type="region of interest" description="Disordered" evidence="1">
    <location>
        <begin position="184"/>
        <end position="309"/>
    </location>
</feature>
<evidence type="ECO:0000313" key="4">
    <source>
        <dbReference type="Proteomes" id="UP000186817"/>
    </source>
</evidence>
<feature type="compositionally biased region" description="Basic and acidic residues" evidence="1">
    <location>
        <begin position="262"/>
        <end position="275"/>
    </location>
</feature>
<dbReference type="Proteomes" id="UP000186817">
    <property type="component" value="Unassembled WGS sequence"/>
</dbReference>
<keyword evidence="2" id="KW-0812">Transmembrane</keyword>
<sequence>MSMPRWFVMLIIIVTTIMVIIAITIPIGVTITSTTTITLLLLHHFLLIIITIITIITITSSVFNSSSEAQRLLTQLFQRFPSAVPAMVSEPACKEYQAQVAAMEVSTEAAYQELARRREEVIASLGSWCQALKAIRAPQTAPLEADGDPKETSQLQSHLRDALFVEICNALAFPGAAALAKPATPTKVVSQRQVSTSAAVVSVRTPRTPQKPSPRGSRESLSSRATSLTPRPSPLSALGRKDARPVQPLVPRQRCPPTNNVPEKRPTGRIERTSERPVVTRSQQFQMPAFAGVRRSSSPRNSSQPLSARSSSLRYCDMAFEGTIVQNLRSSSISVLEETAWVITGGGGGVTAEMLPHGAQKELTCDMCRAIPIHFARCAACRSTNGQDDAYGFMDPHAFWGVFAVRQRLLASGHLGTPGVARALSSEVKSPLELGPATS</sequence>
<dbReference type="EMBL" id="LSRX01000394">
    <property type="protein sequence ID" value="OLP98511.1"/>
    <property type="molecule type" value="Genomic_DNA"/>
</dbReference>
<organism evidence="3 4">
    <name type="scientific">Symbiodinium microadriaticum</name>
    <name type="common">Dinoflagellate</name>
    <name type="synonym">Zooxanthella microadriatica</name>
    <dbReference type="NCBI Taxonomy" id="2951"/>
    <lineage>
        <taxon>Eukaryota</taxon>
        <taxon>Sar</taxon>
        <taxon>Alveolata</taxon>
        <taxon>Dinophyceae</taxon>
        <taxon>Suessiales</taxon>
        <taxon>Symbiodiniaceae</taxon>
        <taxon>Symbiodinium</taxon>
    </lineage>
</organism>